<reference evidence="1" key="1">
    <citation type="submission" date="2022-04" db="EMBL/GenBank/DDBJ databases">
        <title>Genome of the entomopathogenic fungus Entomophthora muscae.</title>
        <authorList>
            <person name="Elya C."/>
            <person name="Lovett B.R."/>
            <person name="Lee E."/>
            <person name="Macias A.M."/>
            <person name="Hajek A.E."/>
            <person name="De Bivort B.L."/>
            <person name="Kasson M.T."/>
            <person name="De Fine Licht H.H."/>
            <person name="Stajich J.E."/>
        </authorList>
    </citation>
    <scope>NUCLEOTIDE SEQUENCE</scope>
    <source>
        <strain evidence="1">Berkeley</strain>
    </source>
</reference>
<sequence>MEEPRNELPEENSQHTKDVNEAYKSVVKLAKAVKALQAQDIKYHMLVEPEETASHIEKLQTRLLSLINTVLSNQGFPDSLLYSNLSQVIDRFDPILDLIDNAYERVENGLALINEGPKEGKGGKQEDATAVLTRVGLQKDSAESVSMVVARNLARPQASFADKVDNGYNTPFVSLVYQLGQKPNAMKPLSSEHIEKFKGVKLSDVTIEMAAGLPYPYQFEQDHIVYPDSLFQHSEPIPPRDLVETPLHMVTDQAGLDAMICNLKAESEIAIDLEHHDYRSFHGFVCLMQISTRTDDYIVDTLLLRRELFSLNEVFTDPKITKVFHGAESDIMWLQRDFGVYVVNMFDTYHASCCLSLEQHSLAYLMHLYTGVLAKKEYQMADWRVRPLPTPLLEYARADTHYLLYIFDVMRNELLRGSNPDTLNLLHATLDKSQVTASRRFVRTLYDSETGLCPGGWALTLEKCHLALSPRQIAAFRQLHAWRDLKAREEDESVRFILPNHMLFSLAFKMPTTTAGVVGCCEPVPIAVRMGAPQIAQLIADVDLELGIVPTPKRNTAASNLVLAETEKSDEFETAKQVNLPVATSLLGKTFKELNFPTPSTEKFSAVSNLFGAEFFVQPDESFNQEKTLRLALRDQVLASMDFCPLPPTVVIEAQLEDSRIEKGSQTVSSTAAPEGHDFVLAHTAKRAMPKGTVLVPSGSSSSRPKMADDVIAASSVKTLTQAKPTFNTAAHIEEHDYSNSAALVAKMTTMPASKKAKSSSVQKNKANDPAQKERVYDPFGADLEKGSGAVKGARNTNSSGPSGKSNYSNRSHTFRR</sequence>
<protein>
    <submittedName>
        <fullName evidence="1">Exosome nuclease subunit</fullName>
    </submittedName>
</protein>
<evidence type="ECO:0000313" key="1">
    <source>
        <dbReference type="EMBL" id="KAJ9061700.1"/>
    </source>
</evidence>
<dbReference type="EMBL" id="QTSX02005048">
    <property type="protein sequence ID" value="KAJ9061700.1"/>
    <property type="molecule type" value="Genomic_DNA"/>
</dbReference>
<proteinExistence type="predicted"/>
<gene>
    <name evidence="1" type="primary">RRP6_1</name>
    <name evidence="1" type="ORF">DSO57_1018118</name>
</gene>
<comment type="caution">
    <text evidence="1">The sequence shown here is derived from an EMBL/GenBank/DDBJ whole genome shotgun (WGS) entry which is preliminary data.</text>
</comment>
<keyword evidence="2" id="KW-1185">Reference proteome</keyword>
<name>A0ACC2SHC8_9FUNG</name>
<accession>A0ACC2SHC8</accession>
<evidence type="ECO:0000313" key="2">
    <source>
        <dbReference type="Proteomes" id="UP001165960"/>
    </source>
</evidence>
<dbReference type="Proteomes" id="UP001165960">
    <property type="component" value="Unassembled WGS sequence"/>
</dbReference>
<organism evidence="1 2">
    <name type="scientific">Entomophthora muscae</name>
    <dbReference type="NCBI Taxonomy" id="34485"/>
    <lineage>
        <taxon>Eukaryota</taxon>
        <taxon>Fungi</taxon>
        <taxon>Fungi incertae sedis</taxon>
        <taxon>Zoopagomycota</taxon>
        <taxon>Entomophthoromycotina</taxon>
        <taxon>Entomophthoromycetes</taxon>
        <taxon>Entomophthorales</taxon>
        <taxon>Entomophthoraceae</taxon>
        <taxon>Entomophthora</taxon>
    </lineage>
</organism>